<dbReference type="RefSeq" id="WP_076352862.1">
    <property type="nucleotide sequence ID" value="NZ_CP033926.1"/>
</dbReference>
<evidence type="ECO:0000256" key="3">
    <source>
        <dbReference type="ARBA" id="ARBA00022896"/>
    </source>
</evidence>
<evidence type="ECO:0000259" key="7">
    <source>
        <dbReference type="PROSITE" id="PS51471"/>
    </source>
</evidence>
<dbReference type="InterPro" id="IPR045054">
    <property type="entry name" value="P4HA-like"/>
</dbReference>
<keyword evidence="2" id="KW-0479">Metal-binding</keyword>
<keyword evidence="6" id="KW-0408">Iron</keyword>
<dbReference type="InterPro" id="IPR044862">
    <property type="entry name" value="Pro_4_hyd_alph_FE2OG_OXY"/>
</dbReference>
<evidence type="ECO:0000256" key="2">
    <source>
        <dbReference type="ARBA" id="ARBA00022723"/>
    </source>
</evidence>
<dbReference type="Proteomes" id="UP000279541">
    <property type="component" value="Chromosome"/>
</dbReference>
<dbReference type="GO" id="GO:0005506">
    <property type="term" value="F:iron ion binding"/>
    <property type="evidence" value="ECO:0007669"/>
    <property type="project" value="InterPro"/>
</dbReference>
<name>A0A1N7I7H3_9FLAO</name>
<accession>A0A1N7I7H3</accession>
<sequence length="183" mass="21646">MEKIELHPQIFLIEDFLTEAECNDYIALSHEKVFEEAKINVGGRQLMSKGIRNNNRLMIFDNNLAEELFKKAAEFLPQDHEDFALLNFNEMFRVYKYSTGQQFKMHRDGSYIRNEKEKSFYTFLIYLNDDFEGGETEFENLFTVAPKKGTALIFYHPLRHEGKTLISGLKYVLRTDVMYSRKK</sequence>
<dbReference type="OrthoDB" id="269774at2"/>
<keyword evidence="3" id="KW-0847">Vitamin C</keyword>
<organism evidence="9 10">
    <name type="scientific">Chryseobacterium joostei</name>
    <dbReference type="NCBI Taxonomy" id="112234"/>
    <lineage>
        <taxon>Bacteria</taxon>
        <taxon>Pseudomonadati</taxon>
        <taxon>Bacteroidota</taxon>
        <taxon>Flavobacteriia</taxon>
        <taxon>Flavobacteriales</taxon>
        <taxon>Weeksellaceae</taxon>
        <taxon>Chryseobacterium group</taxon>
        <taxon>Chryseobacterium</taxon>
    </lineage>
</organism>
<comment type="cofactor">
    <cofactor evidence="1">
        <name>L-ascorbate</name>
        <dbReference type="ChEBI" id="CHEBI:38290"/>
    </cofactor>
</comment>
<dbReference type="SUPFAM" id="SSF51197">
    <property type="entry name" value="Clavaminate synthase-like"/>
    <property type="match status" value="1"/>
</dbReference>
<dbReference type="PROSITE" id="PS51471">
    <property type="entry name" value="FE2OG_OXY"/>
    <property type="match status" value="1"/>
</dbReference>
<keyword evidence="4" id="KW-0223">Dioxygenase</keyword>
<evidence type="ECO:0000256" key="6">
    <source>
        <dbReference type="ARBA" id="ARBA00023004"/>
    </source>
</evidence>
<proteinExistence type="predicted"/>
<dbReference type="KEGG" id="cjt:EG359_14580"/>
<protein>
    <submittedName>
        <fullName evidence="9">2OG-Fe(II) oxygenase superfamily protein</fullName>
    </submittedName>
    <submittedName>
        <fullName evidence="8">Oxidoreductase, 2OG-Fe(II) oxygenase</fullName>
    </submittedName>
</protein>
<gene>
    <name evidence="8" type="ORF">EG359_14580</name>
    <name evidence="9" type="ORF">SAMN05421768_103105</name>
</gene>
<feature type="domain" description="Fe2OG dioxygenase" evidence="7">
    <location>
        <begin position="87"/>
        <end position="179"/>
    </location>
</feature>
<dbReference type="STRING" id="112234.SAMN05421768_103105"/>
<dbReference type="InterPro" id="IPR006620">
    <property type="entry name" value="Pro_4_hyd_alph"/>
</dbReference>
<evidence type="ECO:0000256" key="5">
    <source>
        <dbReference type="ARBA" id="ARBA00023002"/>
    </source>
</evidence>
<dbReference type="EMBL" id="FTNZ01000003">
    <property type="protein sequence ID" value="SIS33001.1"/>
    <property type="molecule type" value="Genomic_DNA"/>
</dbReference>
<reference evidence="9 10" key="1">
    <citation type="submission" date="2017-01" db="EMBL/GenBank/DDBJ databases">
        <authorList>
            <person name="Mah S.A."/>
            <person name="Swanson W.J."/>
            <person name="Moy G.W."/>
            <person name="Vacquier V.D."/>
        </authorList>
    </citation>
    <scope>NUCLEOTIDE SEQUENCE [LARGE SCALE GENOMIC DNA]</scope>
    <source>
        <strain evidence="9 10">DSM 16927</strain>
    </source>
</reference>
<dbReference type="PANTHER" id="PTHR10869:SF246">
    <property type="entry name" value="TRANSMEMBRANE PROLYL 4-HYDROXYLASE"/>
    <property type="match status" value="1"/>
</dbReference>
<dbReference type="GO" id="GO:0031418">
    <property type="term" value="F:L-ascorbic acid binding"/>
    <property type="evidence" value="ECO:0007669"/>
    <property type="project" value="UniProtKB-KW"/>
</dbReference>
<evidence type="ECO:0000313" key="8">
    <source>
        <dbReference type="EMBL" id="AZB00759.1"/>
    </source>
</evidence>
<dbReference type="Gene3D" id="2.60.120.620">
    <property type="entry name" value="q2cbj1_9rhob like domain"/>
    <property type="match status" value="1"/>
</dbReference>
<evidence type="ECO:0000313" key="9">
    <source>
        <dbReference type="EMBL" id="SIS33001.1"/>
    </source>
</evidence>
<dbReference type="InterPro" id="IPR005123">
    <property type="entry name" value="Oxoglu/Fe-dep_dioxygenase_dom"/>
</dbReference>
<reference evidence="8 11" key="2">
    <citation type="submission" date="2018-11" db="EMBL/GenBank/DDBJ databases">
        <title>Proposal to divide the Flavobacteriaceae and reorganize its genera based on Amino Acid Identity values calculated from whole genome sequences.</title>
        <authorList>
            <person name="Nicholson A.C."/>
            <person name="Gulvik C.A."/>
            <person name="Whitney A.M."/>
            <person name="Humrighouse B.W."/>
            <person name="Bell M."/>
            <person name="Holmes B."/>
            <person name="Steigerwalt A.G."/>
            <person name="Villarma A."/>
            <person name="Sheth M."/>
            <person name="Batra D."/>
            <person name="Pryor J."/>
            <person name="Bernardet J.-F."/>
            <person name="Hugo C."/>
            <person name="Kampfer P."/>
            <person name="Newman J."/>
            <person name="McQuiston J.R."/>
        </authorList>
    </citation>
    <scope>NUCLEOTIDE SEQUENCE [LARGE SCALE GENOMIC DNA]</scope>
    <source>
        <strain evidence="8 11">DSM 16927</strain>
    </source>
</reference>
<keyword evidence="11" id="KW-1185">Reference proteome</keyword>
<dbReference type="AlphaFoldDB" id="A0A1N7I7H3"/>
<evidence type="ECO:0000313" key="11">
    <source>
        <dbReference type="Proteomes" id="UP000279541"/>
    </source>
</evidence>
<evidence type="ECO:0000256" key="1">
    <source>
        <dbReference type="ARBA" id="ARBA00001961"/>
    </source>
</evidence>
<dbReference type="SMART" id="SM00702">
    <property type="entry name" value="P4Hc"/>
    <property type="match status" value="1"/>
</dbReference>
<evidence type="ECO:0000313" key="10">
    <source>
        <dbReference type="Proteomes" id="UP000186106"/>
    </source>
</evidence>
<dbReference type="Pfam" id="PF13640">
    <property type="entry name" value="2OG-FeII_Oxy_3"/>
    <property type="match status" value="1"/>
</dbReference>
<keyword evidence="5" id="KW-0560">Oxidoreductase</keyword>
<dbReference type="GO" id="GO:0004656">
    <property type="term" value="F:procollagen-proline 4-dioxygenase activity"/>
    <property type="evidence" value="ECO:0007669"/>
    <property type="project" value="TreeGrafter"/>
</dbReference>
<dbReference type="PANTHER" id="PTHR10869">
    <property type="entry name" value="PROLYL 4-HYDROXYLASE ALPHA SUBUNIT"/>
    <property type="match status" value="1"/>
</dbReference>
<evidence type="ECO:0000256" key="4">
    <source>
        <dbReference type="ARBA" id="ARBA00022964"/>
    </source>
</evidence>
<dbReference type="Proteomes" id="UP000186106">
    <property type="component" value="Unassembled WGS sequence"/>
</dbReference>
<dbReference type="EMBL" id="CP033926">
    <property type="protein sequence ID" value="AZB00759.1"/>
    <property type="molecule type" value="Genomic_DNA"/>
</dbReference>